<dbReference type="PANTHER" id="PTHR42791">
    <property type="entry name" value="GNAT FAMILY ACETYLTRANSFERASE"/>
    <property type="match status" value="1"/>
</dbReference>
<dbReference type="Proteomes" id="UP000183315">
    <property type="component" value="Unassembled WGS sequence"/>
</dbReference>
<protein>
    <submittedName>
        <fullName evidence="2">Acetyltransferase (GNAT) domain-containing protein</fullName>
    </submittedName>
</protein>
<evidence type="ECO:0000313" key="3">
    <source>
        <dbReference type="Proteomes" id="UP000183315"/>
    </source>
</evidence>
<dbReference type="CDD" id="cd04301">
    <property type="entry name" value="NAT_SF"/>
    <property type="match status" value="1"/>
</dbReference>
<dbReference type="InterPro" id="IPR000182">
    <property type="entry name" value="GNAT_dom"/>
</dbReference>
<dbReference type="OrthoDB" id="3190820at2"/>
<dbReference type="InterPro" id="IPR052523">
    <property type="entry name" value="Trichothecene_AcTrans"/>
</dbReference>
<sequence>MTEVRPATPEDAAEIVHLGALMYKAVGTKPTPSWAAESTRTVRERLGRDLFGMVIDAPEGGLAACGLVNVAPRLARPGAEASEMGYIQWVSTAPQHQRKGYARAIMEALLLETDRRGIEVVELHASPAGLHLYQDLGFFIKHDNVAMTAQRLRPRR</sequence>
<dbReference type="eggNOG" id="COG0456">
    <property type="taxonomic scope" value="Bacteria"/>
</dbReference>
<dbReference type="Gene3D" id="3.40.630.30">
    <property type="match status" value="1"/>
</dbReference>
<dbReference type="SUPFAM" id="SSF55729">
    <property type="entry name" value="Acyl-CoA N-acyltransferases (Nat)"/>
    <property type="match status" value="1"/>
</dbReference>
<keyword evidence="3" id="KW-1185">Reference proteome</keyword>
<dbReference type="Pfam" id="PF13527">
    <property type="entry name" value="Acetyltransf_9"/>
    <property type="match status" value="1"/>
</dbReference>
<dbReference type="GO" id="GO:0016747">
    <property type="term" value="F:acyltransferase activity, transferring groups other than amino-acyl groups"/>
    <property type="evidence" value="ECO:0007669"/>
    <property type="project" value="InterPro"/>
</dbReference>
<evidence type="ECO:0000259" key="1">
    <source>
        <dbReference type="PROSITE" id="PS51186"/>
    </source>
</evidence>
<feature type="domain" description="N-acetyltransferase" evidence="1">
    <location>
        <begin position="2"/>
        <end position="156"/>
    </location>
</feature>
<dbReference type="PROSITE" id="PS51186">
    <property type="entry name" value="GNAT"/>
    <property type="match status" value="1"/>
</dbReference>
<proteinExistence type="predicted"/>
<dbReference type="EMBL" id="FNZI01000001">
    <property type="protein sequence ID" value="SEI89225.1"/>
    <property type="molecule type" value="Genomic_DNA"/>
</dbReference>
<reference evidence="3" key="1">
    <citation type="submission" date="2016-10" db="EMBL/GenBank/DDBJ databases">
        <authorList>
            <person name="Varghese N."/>
        </authorList>
    </citation>
    <scope>NUCLEOTIDE SEQUENCE [LARGE SCALE GENOMIC DNA]</scope>
    <source>
        <strain evidence="3">DSM 24868</strain>
    </source>
</reference>
<gene>
    <name evidence="2" type="ORF">SAMN05421637_0326</name>
</gene>
<evidence type="ECO:0000313" key="2">
    <source>
        <dbReference type="EMBL" id="SEI89225.1"/>
    </source>
</evidence>
<keyword evidence="2" id="KW-0808">Transferase</keyword>
<dbReference type="RefSeq" id="WP_042211949.1">
    <property type="nucleotide sequence ID" value="NZ_BBLU01000001.1"/>
</dbReference>
<dbReference type="InterPro" id="IPR016181">
    <property type="entry name" value="Acyl_CoA_acyltransferase"/>
</dbReference>
<dbReference type="STRING" id="1043493.SAMN05421637_0326"/>
<accession>A0A1H6UMD2</accession>
<name>A0A1H6UMD2_9MICO</name>
<dbReference type="AlphaFoldDB" id="A0A1H6UMD2"/>
<dbReference type="PANTHER" id="PTHR42791:SF1">
    <property type="entry name" value="N-ACETYLTRANSFERASE DOMAIN-CONTAINING PROTEIN"/>
    <property type="match status" value="1"/>
</dbReference>
<organism evidence="2 3">
    <name type="scientific">Demequina mangrovi</name>
    <dbReference type="NCBI Taxonomy" id="1043493"/>
    <lineage>
        <taxon>Bacteria</taxon>
        <taxon>Bacillati</taxon>
        <taxon>Actinomycetota</taxon>
        <taxon>Actinomycetes</taxon>
        <taxon>Micrococcales</taxon>
        <taxon>Demequinaceae</taxon>
        <taxon>Demequina</taxon>
    </lineage>
</organism>